<keyword evidence="1" id="KW-0732">Signal</keyword>
<dbReference type="Proteomes" id="UP000027265">
    <property type="component" value="Unassembled WGS sequence"/>
</dbReference>
<protein>
    <recommendedName>
        <fullName evidence="4">Secreted protein</fullName>
    </recommendedName>
</protein>
<name>A0A067P2P9_9AGAM</name>
<evidence type="ECO:0000313" key="3">
    <source>
        <dbReference type="Proteomes" id="UP000027265"/>
    </source>
</evidence>
<dbReference type="HOGENOM" id="CLU_184647_0_0_1"/>
<evidence type="ECO:0000256" key="1">
    <source>
        <dbReference type="SAM" id="SignalP"/>
    </source>
</evidence>
<evidence type="ECO:0008006" key="4">
    <source>
        <dbReference type="Google" id="ProtNLM"/>
    </source>
</evidence>
<sequence>MKYSVALTTLISTLLLLSRTSLASCYACPLVDHNQTPSQNLTSSEWYNEFGRDDLICQYPYAGYPGQYYECSYDCVSGQWAGGKTSQGCPEKIGE</sequence>
<feature type="signal peptide" evidence="1">
    <location>
        <begin position="1"/>
        <end position="23"/>
    </location>
</feature>
<reference evidence="3" key="1">
    <citation type="journal article" date="2014" name="Proc. Natl. Acad. Sci. U.S.A.">
        <title>Extensive sampling of basidiomycete genomes demonstrates inadequacy of the white-rot/brown-rot paradigm for wood decay fungi.</title>
        <authorList>
            <person name="Riley R."/>
            <person name="Salamov A.A."/>
            <person name="Brown D.W."/>
            <person name="Nagy L.G."/>
            <person name="Floudas D."/>
            <person name="Held B.W."/>
            <person name="Levasseur A."/>
            <person name="Lombard V."/>
            <person name="Morin E."/>
            <person name="Otillar R."/>
            <person name="Lindquist E.A."/>
            <person name="Sun H."/>
            <person name="LaButti K.M."/>
            <person name="Schmutz J."/>
            <person name="Jabbour D."/>
            <person name="Luo H."/>
            <person name="Baker S.E."/>
            <person name="Pisabarro A.G."/>
            <person name="Walton J.D."/>
            <person name="Blanchette R.A."/>
            <person name="Henrissat B."/>
            <person name="Martin F."/>
            <person name="Cullen D."/>
            <person name="Hibbett D.S."/>
            <person name="Grigoriev I.V."/>
        </authorList>
    </citation>
    <scope>NUCLEOTIDE SEQUENCE [LARGE SCALE GENOMIC DNA]</scope>
    <source>
        <strain evidence="3">MUCL 33604</strain>
    </source>
</reference>
<organism evidence="2 3">
    <name type="scientific">Jaapia argillacea MUCL 33604</name>
    <dbReference type="NCBI Taxonomy" id="933084"/>
    <lineage>
        <taxon>Eukaryota</taxon>
        <taxon>Fungi</taxon>
        <taxon>Dikarya</taxon>
        <taxon>Basidiomycota</taxon>
        <taxon>Agaricomycotina</taxon>
        <taxon>Agaricomycetes</taxon>
        <taxon>Agaricomycetidae</taxon>
        <taxon>Jaapiales</taxon>
        <taxon>Jaapiaceae</taxon>
        <taxon>Jaapia</taxon>
    </lineage>
</organism>
<accession>A0A067P2P9</accession>
<dbReference type="AlphaFoldDB" id="A0A067P2P9"/>
<dbReference type="InParanoid" id="A0A067P2P9"/>
<proteinExistence type="predicted"/>
<keyword evidence="3" id="KW-1185">Reference proteome</keyword>
<feature type="chain" id="PRO_5001647193" description="Secreted protein" evidence="1">
    <location>
        <begin position="24"/>
        <end position="95"/>
    </location>
</feature>
<gene>
    <name evidence="2" type="ORF">JAAARDRAFT_43042</name>
</gene>
<dbReference type="EMBL" id="KL197795">
    <property type="protein sequence ID" value="KDQ49203.1"/>
    <property type="molecule type" value="Genomic_DNA"/>
</dbReference>
<evidence type="ECO:0000313" key="2">
    <source>
        <dbReference type="EMBL" id="KDQ49203.1"/>
    </source>
</evidence>